<reference evidence="3 4" key="1">
    <citation type="submission" date="2017-09" db="EMBL/GenBank/DDBJ databases">
        <title>Complete genome sequence of Verrucomicrobial strain HZ-65, isolated from freshwater.</title>
        <authorList>
            <person name="Choi A."/>
        </authorList>
    </citation>
    <scope>NUCLEOTIDE SEQUENCE [LARGE SCALE GENOMIC DNA]</scope>
    <source>
        <strain evidence="3 4">HZ-65</strain>
    </source>
</reference>
<name>A0A290QKL6_9BACT</name>
<proteinExistence type="predicted"/>
<dbReference type="RefSeq" id="WP_096056044.1">
    <property type="nucleotide sequence ID" value="NZ_CP023344.1"/>
</dbReference>
<evidence type="ECO:0000256" key="1">
    <source>
        <dbReference type="SAM" id="SignalP"/>
    </source>
</evidence>
<gene>
    <name evidence="3" type="ORF">CMV30_10840</name>
</gene>
<feature type="signal peptide" evidence="1">
    <location>
        <begin position="1"/>
        <end position="21"/>
    </location>
</feature>
<accession>A0A290QKL6</accession>
<dbReference type="NCBIfam" id="TIGR02595">
    <property type="entry name" value="PEP_CTERM"/>
    <property type="match status" value="1"/>
</dbReference>
<evidence type="ECO:0000313" key="4">
    <source>
        <dbReference type="Proteomes" id="UP000217265"/>
    </source>
</evidence>
<dbReference type="InterPro" id="IPR013424">
    <property type="entry name" value="Ice-binding_C"/>
</dbReference>
<keyword evidence="1" id="KW-0732">Signal</keyword>
<dbReference type="KEGG" id="vbh:CMV30_10840"/>
<organism evidence="3 4">
    <name type="scientific">Nibricoccus aquaticus</name>
    <dbReference type="NCBI Taxonomy" id="2576891"/>
    <lineage>
        <taxon>Bacteria</taxon>
        <taxon>Pseudomonadati</taxon>
        <taxon>Verrucomicrobiota</taxon>
        <taxon>Opitutia</taxon>
        <taxon>Opitutales</taxon>
        <taxon>Opitutaceae</taxon>
        <taxon>Nibricoccus</taxon>
    </lineage>
</organism>
<sequence>MKTRIHLLAVGLTAFALTATAQIIPDPVGVNTFTQASAFNTASYAATFGNAPGGMGLYFASQAFAPSATVSSWNFVTQNSDIAPSIPWLAGGGTVKTIFLGESAGANNDFGFIRSGTSISTSSNYIPLATNIVNTNTPGGTIQSGWETLANYGAGERLDFWLNNPGTFDGGGAYFAFLENSVGAAFAGGDPYTHSKYSWTNVLTEYVDTNGATVRGNVATLLIAFEDLRGPALAPGAALPTIAPGDGDYTDFIVGFQFLPTQPSMVPEPSTYGLIAALGLMAVIARRRFNQSRQIKA</sequence>
<evidence type="ECO:0000313" key="3">
    <source>
        <dbReference type="EMBL" id="ATC64412.1"/>
    </source>
</evidence>
<protein>
    <recommendedName>
        <fullName evidence="2">Ice-binding protein C-terminal domain-containing protein</fullName>
    </recommendedName>
</protein>
<dbReference type="EMBL" id="CP023344">
    <property type="protein sequence ID" value="ATC64412.1"/>
    <property type="molecule type" value="Genomic_DNA"/>
</dbReference>
<feature type="domain" description="Ice-binding protein C-terminal" evidence="2">
    <location>
        <begin position="266"/>
        <end position="288"/>
    </location>
</feature>
<keyword evidence="4" id="KW-1185">Reference proteome</keyword>
<dbReference type="Pfam" id="PF07589">
    <property type="entry name" value="PEP-CTERM"/>
    <property type="match status" value="1"/>
</dbReference>
<dbReference type="Proteomes" id="UP000217265">
    <property type="component" value="Chromosome"/>
</dbReference>
<evidence type="ECO:0000259" key="2">
    <source>
        <dbReference type="Pfam" id="PF07589"/>
    </source>
</evidence>
<dbReference type="OrthoDB" id="195416at2"/>
<dbReference type="AlphaFoldDB" id="A0A290QKL6"/>
<feature type="chain" id="PRO_5012968035" description="Ice-binding protein C-terminal domain-containing protein" evidence="1">
    <location>
        <begin position="22"/>
        <end position="297"/>
    </location>
</feature>